<dbReference type="Pfam" id="PF13545">
    <property type="entry name" value="HTH_Crp_2"/>
    <property type="match status" value="1"/>
</dbReference>
<evidence type="ECO:0000256" key="2">
    <source>
        <dbReference type="ARBA" id="ARBA00023125"/>
    </source>
</evidence>
<dbReference type="EMBL" id="JADDOJ010000096">
    <property type="protein sequence ID" value="MBE7942395.1"/>
    <property type="molecule type" value="Genomic_DNA"/>
</dbReference>
<feature type="domain" description="Cyclic nucleotide-binding" evidence="4">
    <location>
        <begin position="39"/>
        <end position="111"/>
    </location>
</feature>
<protein>
    <submittedName>
        <fullName evidence="6">Crp/Fnr family transcriptional regulator</fullName>
    </submittedName>
</protein>
<sequence>MTEMSVSAIDERLFAAVSPGLQALAGRGRVLTVPKNGLIAQEGEPGDSMFVLLRGKVRMFSSGRGGRELTYETVEHGDFFAEACLDGGPRPASAVALEPSVCVVVSRDTVEAEAAREPGLAMELLTRMTRRLRHVTQTARSIALMDVYGRVVRMLEGEQGPGQPERPVTLQQITHLQIACRVGASREMVSRLLKDLEKGGYIELGNRRITLRRKLPARW</sequence>
<evidence type="ECO:0000313" key="6">
    <source>
        <dbReference type="EMBL" id="MBE7942395.1"/>
    </source>
</evidence>
<name>A0ABR9SJG0_9BURK</name>
<organism evidence="6 7">
    <name type="scientific">Ramlibacter aquaticus</name>
    <dbReference type="NCBI Taxonomy" id="2780094"/>
    <lineage>
        <taxon>Bacteria</taxon>
        <taxon>Pseudomonadati</taxon>
        <taxon>Pseudomonadota</taxon>
        <taxon>Betaproteobacteria</taxon>
        <taxon>Burkholderiales</taxon>
        <taxon>Comamonadaceae</taxon>
        <taxon>Ramlibacter</taxon>
    </lineage>
</organism>
<dbReference type="InterPro" id="IPR036390">
    <property type="entry name" value="WH_DNA-bd_sf"/>
</dbReference>
<dbReference type="InterPro" id="IPR000595">
    <property type="entry name" value="cNMP-bd_dom"/>
</dbReference>
<gene>
    <name evidence="6" type="ORF">IM725_17635</name>
</gene>
<dbReference type="RefSeq" id="WP_193781947.1">
    <property type="nucleotide sequence ID" value="NZ_JADDOJ010000096.1"/>
</dbReference>
<dbReference type="Pfam" id="PF00027">
    <property type="entry name" value="cNMP_binding"/>
    <property type="match status" value="1"/>
</dbReference>
<dbReference type="InterPro" id="IPR014710">
    <property type="entry name" value="RmlC-like_jellyroll"/>
</dbReference>
<dbReference type="Gene3D" id="2.60.120.10">
    <property type="entry name" value="Jelly Rolls"/>
    <property type="match status" value="1"/>
</dbReference>
<feature type="domain" description="HTH crp-type" evidence="5">
    <location>
        <begin position="145"/>
        <end position="215"/>
    </location>
</feature>
<evidence type="ECO:0000313" key="7">
    <source>
        <dbReference type="Proteomes" id="UP000715965"/>
    </source>
</evidence>
<dbReference type="PANTHER" id="PTHR24567:SF74">
    <property type="entry name" value="HTH-TYPE TRANSCRIPTIONAL REGULATOR ARCR"/>
    <property type="match status" value="1"/>
</dbReference>
<dbReference type="Proteomes" id="UP000715965">
    <property type="component" value="Unassembled WGS sequence"/>
</dbReference>
<keyword evidence="7" id="KW-1185">Reference proteome</keyword>
<dbReference type="SMART" id="SM00419">
    <property type="entry name" value="HTH_CRP"/>
    <property type="match status" value="1"/>
</dbReference>
<dbReference type="InterPro" id="IPR050397">
    <property type="entry name" value="Env_Response_Regulators"/>
</dbReference>
<evidence type="ECO:0000259" key="4">
    <source>
        <dbReference type="PROSITE" id="PS50042"/>
    </source>
</evidence>
<dbReference type="PANTHER" id="PTHR24567">
    <property type="entry name" value="CRP FAMILY TRANSCRIPTIONAL REGULATORY PROTEIN"/>
    <property type="match status" value="1"/>
</dbReference>
<accession>A0ABR9SJG0</accession>
<proteinExistence type="predicted"/>
<comment type="caution">
    <text evidence="6">The sequence shown here is derived from an EMBL/GenBank/DDBJ whole genome shotgun (WGS) entry which is preliminary data.</text>
</comment>
<dbReference type="InterPro" id="IPR018490">
    <property type="entry name" value="cNMP-bd_dom_sf"/>
</dbReference>
<evidence type="ECO:0000256" key="3">
    <source>
        <dbReference type="ARBA" id="ARBA00023163"/>
    </source>
</evidence>
<reference evidence="6 7" key="1">
    <citation type="submission" date="2020-10" db="EMBL/GenBank/DDBJ databases">
        <title>Draft genome of Ramlibacter aquaticus LMG 30558.</title>
        <authorList>
            <person name="Props R."/>
        </authorList>
    </citation>
    <scope>NUCLEOTIDE SEQUENCE [LARGE SCALE GENOMIC DNA]</scope>
    <source>
        <strain evidence="6 7">LMG 30558</strain>
    </source>
</reference>
<dbReference type="PROSITE" id="PS51063">
    <property type="entry name" value="HTH_CRP_2"/>
    <property type="match status" value="1"/>
</dbReference>
<dbReference type="SMART" id="SM00100">
    <property type="entry name" value="cNMP"/>
    <property type="match status" value="1"/>
</dbReference>
<dbReference type="SUPFAM" id="SSF51206">
    <property type="entry name" value="cAMP-binding domain-like"/>
    <property type="match status" value="1"/>
</dbReference>
<keyword evidence="3" id="KW-0804">Transcription</keyword>
<evidence type="ECO:0000259" key="5">
    <source>
        <dbReference type="PROSITE" id="PS51063"/>
    </source>
</evidence>
<dbReference type="CDD" id="cd00038">
    <property type="entry name" value="CAP_ED"/>
    <property type="match status" value="1"/>
</dbReference>
<dbReference type="SUPFAM" id="SSF46785">
    <property type="entry name" value="Winged helix' DNA-binding domain"/>
    <property type="match status" value="1"/>
</dbReference>
<dbReference type="InterPro" id="IPR036388">
    <property type="entry name" value="WH-like_DNA-bd_sf"/>
</dbReference>
<keyword evidence="1" id="KW-0805">Transcription regulation</keyword>
<dbReference type="PROSITE" id="PS50042">
    <property type="entry name" value="CNMP_BINDING_3"/>
    <property type="match status" value="1"/>
</dbReference>
<dbReference type="Gene3D" id="1.10.10.10">
    <property type="entry name" value="Winged helix-like DNA-binding domain superfamily/Winged helix DNA-binding domain"/>
    <property type="match status" value="1"/>
</dbReference>
<evidence type="ECO:0000256" key="1">
    <source>
        <dbReference type="ARBA" id="ARBA00023015"/>
    </source>
</evidence>
<dbReference type="InterPro" id="IPR012318">
    <property type="entry name" value="HTH_CRP"/>
</dbReference>
<keyword evidence="2" id="KW-0238">DNA-binding</keyword>